<feature type="region of interest" description="Disordered" evidence="1">
    <location>
        <begin position="1"/>
        <end position="23"/>
    </location>
</feature>
<dbReference type="EMBL" id="JABSTU010000007">
    <property type="protein sequence ID" value="KAH8025562.1"/>
    <property type="molecule type" value="Genomic_DNA"/>
</dbReference>
<reference evidence="2" key="1">
    <citation type="journal article" date="2020" name="Cell">
        <title>Large-Scale Comparative Analyses of Tick Genomes Elucidate Their Genetic Diversity and Vector Capacities.</title>
        <authorList>
            <consortium name="Tick Genome and Microbiome Consortium (TIGMIC)"/>
            <person name="Jia N."/>
            <person name="Wang J."/>
            <person name="Shi W."/>
            <person name="Du L."/>
            <person name="Sun Y."/>
            <person name="Zhan W."/>
            <person name="Jiang J.F."/>
            <person name="Wang Q."/>
            <person name="Zhang B."/>
            <person name="Ji P."/>
            <person name="Bell-Sakyi L."/>
            <person name="Cui X.M."/>
            <person name="Yuan T.T."/>
            <person name="Jiang B.G."/>
            <person name="Yang W.F."/>
            <person name="Lam T.T."/>
            <person name="Chang Q.C."/>
            <person name="Ding S.J."/>
            <person name="Wang X.J."/>
            <person name="Zhu J.G."/>
            <person name="Ruan X.D."/>
            <person name="Zhao L."/>
            <person name="Wei J.T."/>
            <person name="Ye R.Z."/>
            <person name="Que T.C."/>
            <person name="Du C.H."/>
            <person name="Zhou Y.H."/>
            <person name="Cheng J.X."/>
            <person name="Dai P.F."/>
            <person name="Guo W.B."/>
            <person name="Han X.H."/>
            <person name="Huang E.J."/>
            <person name="Li L.F."/>
            <person name="Wei W."/>
            <person name="Gao Y.C."/>
            <person name="Liu J.Z."/>
            <person name="Shao H.Z."/>
            <person name="Wang X."/>
            <person name="Wang C.C."/>
            <person name="Yang T.C."/>
            <person name="Huo Q.B."/>
            <person name="Li W."/>
            <person name="Chen H.Y."/>
            <person name="Chen S.E."/>
            <person name="Zhou L.G."/>
            <person name="Ni X.B."/>
            <person name="Tian J.H."/>
            <person name="Sheng Y."/>
            <person name="Liu T."/>
            <person name="Pan Y.S."/>
            <person name="Xia L.Y."/>
            <person name="Li J."/>
            <person name="Zhao F."/>
            <person name="Cao W.C."/>
        </authorList>
    </citation>
    <scope>NUCLEOTIDE SEQUENCE</scope>
    <source>
        <strain evidence="2">Rmic-2018</strain>
    </source>
</reference>
<sequence length="131" mass="15199">MYKRTLDAVERASHNGRKQARNFSSTASIEKKVAALAKFCMELSENSLQDLKRFMTEHHLPWPEKSPWDPLAILLDLSGNWNIHLWFQVNVRWSPFRVESSEPVLKIVPSATFRSWIATMRLFVGRPTEST</sequence>
<dbReference type="AlphaFoldDB" id="A0A9J6DUQ7"/>
<name>A0A9J6DUQ7_RHIMP</name>
<proteinExistence type="predicted"/>
<organism evidence="2 3">
    <name type="scientific">Rhipicephalus microplus</name>
    <name type="common">Cattle tick</name>
    <name type="synonym">Boophilus microplus</name>
    <dbReference type="NCBI Taxonomy" id="6941"/>
    <lineage>
        <taxon>Eukaryota</taxon>
        <taxon>Metazoa</taxon>
        <taxon>Ecdysozoa</taxon>
        <taxon>Arthropoda</taxon>
        <taxon>Chelicerata</taxon>
        <taxon>Arachnida</taxon>
        <taxon>Acari</taxon>
        <taxon>Parasitiformes</taxon>
        <taxon>Ixodida</taxon>
        <taxon>Ixodoidea</taxon>
        <taxon>Ixodidae</taxon>
        <taxon>Rhipicephalinae</taxon>
        <taxon>Rhipicephalus</taxon>
        <taxon>Boophilus</taxon>
    </lineage>
</organism>
<evidence type="ECO:0000313" key="3">
    <source>
        <dbReference type="Proteomes" id="UP000821866"/>
    </source>
</evidence>
<accession>A0A9J6DUQ7</accession>
<dbReference type="VEuPathDB" id="VectorBase:LOC119168406"/>
<feature type="compositionally biased region" description="Basic and acidic residues" evidence="1">
    <location>
        <begin position="1"/>
        <end position="13"/>
    </location>
</feature>
<protein>
    <submittedName>
        <fullName evidence="2">Uncharacterized protein</fullName>
    </submittedName>
</protein>
<reference evidence="2" key="2">
    <citation type="submission" date="2021-09" db="EMBL/GenBank/DDBJ databases">
        <authorList>
            <person name="Jia N."/>
            <person name="Wang J."/>
            <person name="Shi W."/>
            <person name="Du L."/>
            <person name="Sun Y."/>
            <person name="Zhan W."/>
            <person name="Jiang J."/>
            <person name="Wang Q."/>
            <person name="Zhang B."/>
            <person name="Ji P."/>
            <person name="Sakyi L.B."/>
            <person name="Cui X."/>
            <person name="Yuan T."/>
            <person name="Jiang B."/>
            <person name="Yang W."/>
            <person name="Lam T.T.-Y."/>
            <person name="Chang Q."/>
            <person name="Ding S."/>
            <person name="Wang X."/>
            <person name="Zhu J."/>
            <person name="Ruan X."/>
            <person name="Zhao L."/>
            <person name="Wei J."/>
            <person name="Que T."/>
            <person name="Du C."/>
            <person name="Cheng J."/>
            <person name="Dai P."/>
            <person name="Han X."/>
            <person name="Huang E."/>
            <person name="Gao Y."/>
            <person name="Liu J."/>
            <person name="Shao H."/>
            <person name="Ye R."/>
            <person name="Li L."/>
            <person name="Wei W."/>
            <person name="Wang X."/>
            <person name="Wang C."/>
            <person name="Huo Q."/>
            <person name="Li W."/>
            <person name="Guo W."/>
            <person name="Chen H."/>
            <person name="Chen S."/>
            <person name="Zhou L."/>
            <person name="Zhou L."/>
            <person name="Ni X."/>
            <person name="Tian J."/>
            <person name="Zhou Y."/>
            <person name="Sheng Y."/>
            <person name="Liu T."/>
            <person name="Pan Y."/>
            <person name="Xia L."/>
            <person name="Li J."/>
            <person name="Zhao F."/>
            <person name="Cao W."/>
        </authorList>
    </citation>
    <scope>NUCLEOTIDE SEQUENCE</scope>
    <source>
        <strain evidence="2">Rmic-2018</strain>
        <tissue evidence="2">Larvae</tissue>
    </source>
</reference>
<comment type="caution">
    <text evidence="2">The sequence shown here is derived from an EMBL/GenBank/DDBJ whole genome shotgun (WGS) entry which is preliminary data.</text>
</comment>
<keyword evidence="3" id="KW-1185">Reference proteome</keyword>
<gene>
    <name evidence="2" type="ORF">HPB51_010020</name>
</gene>
<evidence type="ECO:0000313" key="2">
    <source>
        <dbReference type="EMBL" id="KAH8025562.1"/>
    </source>
</evidence>
<dbReference type="Proteomes" id="UP000821866">
    <property type="component" value="Unassembled WGS sequence"/>
</dbReference>
<evidence type="ECO:0000256" key="1">
    <source>
        <dbReference type="SAM" id="MobiDB-lite"/>
    </source>
</evidence>